<dbReference type="Gene3D" id="3.50.50.60">
    <property type="entry name" value="FAD/NAD(P)-binding domain"/>
    <property type="match status" value="1"/>
</dbReference>
<dbReference type="SUPFAM" id="SSF51905">
    <property type="entry name" value="FAD/NAD(P)-binding domain"/>
    <property type="match status" value="2"/>
</dbReference>
<organism evidence="2 3">
    <name type="scientific">Streptomyces sirii</name>
    <dbReference type="NCBI Taxonomy" id="3127701"/>
    <lineage>
        <taxon>Bacteria</taxon>
        <taxon>Bacillati</taxon>
        <taxon>Actinomycetota</taxon>
        <taxon>Actinomycetes</taxon>
        <taxon>Kitasatosporales</taxon>
        <taxon>Streptomycetaceae</taxon>
        <taxon>Streptomyces</taxon>
    </lineage>
</organism>
<dbReference type="RefSeq" id="WP_407287365.1">
    <property type="nucleotide sequence ID" value="NZ_CP147982.1"/>
</dbReference>
<sequence>MRVAVIGGGAAAVSLLDSLLRRFEGEEMRCDLTVYEGSANLATGRAYRPDLDCALVNREAGYMSVRCAERDHFLRWLHREPRYRGTPYASQPVDSYVPRRVYGEYLTSHLESGRAEAERRGWTVGVVPEFAVEAKATAADVMIRSAGGVSHFDRVVLCLGTGEPTDPYGLTGTPGFHPDPYPLRSVLPEIAADAHVLVLGTGLSGVDVALGLLRSGHRGPITMTSRHGLLPGVRATQSPFQLRHTTPEAVRRRVGPDGALRIRDAWRLLRDELIAAGVDLRALAADRPAAERLREDLSQLDYNACHAAVAAMMHQAREPIWCAMPDADRRLFLSRFHPFGKPLYNPMPPPTARALLDAMDSGQLTVRSRTAGVTARAGGGFTLEDGGGRLTGVATVVDATRSGLAGTGTRAEPFVDSLTGSGLAVRNPLGGMRIDVATNALRATLPEDVPRFFALGDITSGDLFYAGSMYMINARAEVITGTLARTANSGR</sequence>
<evidence type="ECO:0000259" key="1">
    <source>
        <dbReference type="Pfam" id="PF13454"/>
    </source>
</evidence>
<dbReference type="PANTHER" id="PTHR40254">
    <property type="entry name" value="BLR0577 PROTEIN"/>
    <property type="match status" value="1"/>
</dbReference>
<name>A0ABZ2QUL2_9ACTN</name>
<dbReference type="Proteomes" id="UP001626628">
    <property type="component" value="Chromosome"/>
</dbReference>
<feature type="domain" description="FAD-dependent urate hydroxylase HpyO/Asp monooxygenase CreE-like FAD/NAD(P)-binding" evidence="1">
    <location>
        <begin position="4"/>
        <end position="161"/>
    </location>
</feature>
<dbReference type="InterPro" id="IPR036188">
    <property type="entry name" value="FAD/NAD-bd_sf"/>
</dbReference>
<keyword evidence="3" id="KW-1185">Reference proteome</keyword>
<accession>A0ABZ2QUL2</accession>
<evidence type="ECO:0000313" key="2">
    <source>
        <dbReference type="EMBL" id="WXK78562.1"/>
    </source>
</evidence>
<gene>
    <name evidence="2" type="ORF">WAB15_22630</name>
</gene>
<dbReference type="Pfam" id="PF13454">
    <property type="entry name" value="NAD_binding_9"/>
    <property type="match status" value="1"/>
</dbReference>
<reference evidence="2 3" key="1">
    <citation type="submission" date="2024-03" db="EMBL/GenBank/DDBJ databases">
        <title>The complete genome of Streptomyces sirii sp.nov.</title>
        <authorList>
            <person name="Zakalyukina Y.V."/>
            <person name="Belik A.R."/>
            <person name="Biryukov M.V."/>
            <person name="Baturina O.A."/>
            <person name="Kabilov M.R."/>
        </authorList>
    </citation>
    <scope>NUCLEOTIDE SEQUENCE [LARGE SCALE GENOMIC DNA]</scope>
    <source>
        <strain evidence="2 3">BP-8</strain>
    </source>
</reference>
<dbReference type="InterPro" id="IPR038732">
    <property type="entry name" value="HpyO/CreE_NAD-binding"/>
</dbReference>
<dbReference type="InterPro" id="IPR052189">
    <property type="entry name" value="L-asp_N-monooxygenase_NS-form"/>
</dbReference>
<protein>
    <submittedName>
        <fullName evidence="2">FAD/NAD(P)-binding protein</fullName>
    </submittedName>
</protein>
<evidence type="ECO:0000313" key="3">
    <source>
        <dbReference type="Proteomes" id="UP001626628"/>
    </source>
</evidence>
<dbReference type="EMBL" id="CP147982">
    <property type="protein sequence ID" value="WXK78562.1"/>
    <property type="molecule type" value="Genomic_DNA"/>
</dbReference>
<dbReference type="PANTHER" id="PTHR40254:SF1">
    <property type="entry name" value="BLR0577 PROTEIN"/>
    <property type="match status" value="1"/>
</dbReference>
<proteinExistence type="predicted"/>